<evidence type="ECO:0000313" key="5">
    <source>
        <dbReference type="Proteomes" id="UP000034789"/>
    </source>
</evidence>
<evidence type="ECO:0000256" key="2">
    <source>
        <dbReference type="ARBA" id="ARBA00023136"/>
    </source>
</evidence>
<sequence>MARGIVDLRKRRPGLSHGKAGMRPLAFREAKPHRSSLRARRRRLRAITFLAALAALALAAYGVSVLSYLPRFSVQDIRIDGAKELRPELVHSYVETRLFDGSYRFLSPVNIFLYPRARIEEGLIAYFPRVRSARVSRPALLSTTIVVSIEEREAFARWCLPASDAGAKEERCFLMDRSGVIFAPFATSTRAPDTGYVFRGGVSATSSPAGQAYLPGAFSGVLALLERLGQAGYVPESISAEGEQDFSVSLARGFSIRASFGGDVSALVKNLELVLSSESLRGKESELEYIDLRFGNRVYYKLKNASQSEAIP</sequence>
<dbReference type="PROSITE" id="PS51779">
    <property type="entry name" value="POTRA"/>
    <property type="match status" value="1"/>
</dbReference>
<protein>
    <recommendedName>
        <fullName evidence="3">POTRA domain-containing protein</fullName>
    </recommendedName>
</protein>
<dbReference type="InterPro" id="IPR034746">
    <property type="entry name" value="POTRA"/>
</dbReference>
<reference evidence="4 5" key="1">
    <citation type="journal article" date="2015" name="Nature">
        <title>rRNA introns, odd ribosomes, and small enigmatic genomes across a large radiation of phyla.</title>
        <authorList>
            <person name="Brown C.T."/>
            <person name="Hug L.A."/>
            <person name="Thomas B.C."/>
            <person name="Sharon I."/>
            <person name="Castelle C.J."/>
            <person name="Singh A."/>
            <person name="Wilkins M.J."/>
            <person name="Williams K.H."/>
            <person name="Banfield J.F."/>
        </authorList>
    </citation>
    <scope>NUCLEOTIDE SEQUENCE [LARGE SCALE GENOMIC DNA]</scope>
</reference>
<evidence type="ECO:0000256" key="1">
    <source>
        <dbReference type="ARBA" id="ARBA00004370"/>
    </source>
</evidence>
<comment type="caution">
    <text evidence="4">The sequence shown here is derived from an EMBL/GenBank/DDBJ whole genome shotgun (WGS) entry which is preliminary data.</text>
</comment>
<dbReference type="EMBL" id="LCSD01000028">
    <property type="protein sequence ID" value="KKW46422.1"/>
    <property type="molecule type" value="Genomic_DNA"/>
</dbReference>
<dbReference type="AlphaFoldDB" id="A0A0G2AY00"/>
<proteinExistence type="predicted"/>
<evidence type="ECO:0000313" key="4">
    <source>
        <dbReference type="EMBL" id="KKW46422.1"/>
    </source>
</evidence>
<dbReference type="GO" id="GO:0016020">
    <property type="term" value="C:membrane"/>
    <property type="evidence" value="ECO:0007669"/>
    <property type="project" value="UniProtKB-SubCell"/>
</dbReference>
<keyword evidence="2" id="KW-0472">Membrane</keyword>
<evidence type="ECO:0000259" key="3">
    <source>
        <dbReference type="PROSITE" id="PS51779"/>
    </source>
</evidence>
<dbReference type="Proteomes" id="UP000034789">
    <property type="component" value="Unassembled WGS sequence"/>
</dbReference>
<organism evidence="4 5">
    <name type="scientific">Candidatus Kaiserbacteria bacterium GW2011_GWA2_58_9</name>
    <dbReference type="NCBI Taxonomy" id="1618672"/>
    <lineage>
        <taxon>Bacteria</taxon>
        <taxon>Candidatus Kaiseribacteriota</taxon>
    </lineage>
</organism>
<accession>A0A0G2AY00</accession>
<name>A0A0G2AY00_9BACT</name>
<gene>
    <name evidence="4" type="ORF">UY98_C0028G0004</name>
</gene>
<comment type="subcellular location">
    <subcellularLocation>
        <location evidence="1">Membrane</location>
    </subcellularLocation>
</comment>
<feature type="domain" description="POTRA" evidence="3">
    <location>
        <begin position="72"/>
        <end position="152"/>
    </location>
</feature>